<evidence type="ECO:0000313" key="4">
    <source>
        <dbReference type="EMBL" id="GAA3619931.1"/>
    </source>
</evidence>
<dbReference type="RefSeq" id="WP_344804493.1">
    <property type="nucleotide sequence ID" value="NZ_BAABAB010000015.1"/>
</dbReference>
<feature type="compositionally biased region" description="Gly residues" evidence="1">
    <location>
        <begin position="273"/>
        <end position="288"/>
    </location>
</feature>
<dbReference type="PANTHER" id="PTHR30469">
    <property type="entry name" value="MULTIDRUG RESISTANCE PROTEIN MDTA"/>
    <property type="match status" value="1"/>
</dbReference>
<keyword evidence="2" id="KW-0472">Membrane</keyword>
<sequence length="441" mass="42284">MGTKTGSDPDAAPVSHKRRRRWGIVSAIGVVVLALAGFGLYQLVLKPDAGATAFTRTATASTQTVQTTVGTTGTLEPARQADLSFTSSGTVTKVAVKVGDKVAKGEVLATIDDAALKADVAAAQADLTAAESNLTDLEDADSSTSTAIASATAQVKLKASALSQAKSALKAAALRSTITGTVAAVDIAKGDQVGSSSGGGGGTGSSASSSSSAAVTVISTDRYVVDTSVGSADLAKLKVGLQAVITPSGATEPIYGTVATVGVMASSSSGSSGTTGGSGTGGGGTGGSGAGAATFPVTIDVTEAQKDVFAGASASVSIIVEQRDNVLVVPTAAVTTVDGKTVVQKLVNGSPVQTQVSIGSTYGNLTEITKGLANGDEVQISFARQTGTGTGTGTRTGTGSGQNGGGFRGGSGLGGGGGGGFGGGGFSGGGFGGGTGQGGNR</sequence>
<feature type="region of interest" description="Disordered" evidence="1">
    <location>
        <begin position="385"/>
        <end position="441"/>
    </location>
</feature>
<keyword evidence="5" id="KW-1185">Reference proteome</keyword>
<dbReference type="EMBL" id="BAABAB010000015">
    <property type="protein sequence ID" value="GAA3619931.1"/>
    <property type="molecule type" value="Genomic_DNA"/>
</dbReference>
<evidence type="ECO:0000259" key="3">
    <source>
        <dbReference type="Pfam" id="PF25975"/>
    </source>
</evidence>
<protein>
    <submittedName>
        <fullName evidence="4">HlyD family efflux transporter periplasmic adaptor subunit</fullName>
    </submittedName>
</protein>
<name>A0ABP6ZUL4_9ACTN</name>
<reference evidence="5" key="1">
    <citation type="journal article" date="2019" name="Int. J. Syst. Evol. Microbiol.">
        <title>The Global Catalogue of Microorganisms (GCM) 10K type strain sequencing project: providing services to taxonomists for standard genome sequencing and annotation.</title>
        <authorList>
            <consortium name="The Broad Institute Genomics Platform"/>
            <consortium name="The Broad Institute Genome Sequencing Center for Infectious Disease"/>
            <person name="Wu L."/>
            <person name="Ma J."/>
        </authorList>
    </citation>
    <scope>NUCLEOTIDE SEQUENCE [LARGE SCALE GENOMIC DNA]</scope>
    <source>
        <strain evidence="5">JCM 16929</strain>
    </source>
</reference>
<dbReference type="SUPFAM" id="SSF111369">
    <property type="entry name" value="HlyD-like secretion proteins"/>
    <property type="match status" value="1"/>
</dbReference>
<dbReference type="Gene3D" id="1.10.287.470">
    <property type="entry name" value="Helix hairpin bin"/>
    <property type="match status" value="1"/>
</dbReference>
<dbReference type="Pfam" id="PF25975">
    <property type="entry name" value="CzcB_C"/>
    <property type="match status" value="1"/>
</dbReference>
<feature type="domain" description="CzcB-like C-terminal circularly permuted SH3-like" evidence="3">
    <location>
        <begin position="328"/>
        <end position="378"/>
    </location>
</feature>
<accession>A0ABP6ZUL4</accession>
<keyword evidence="2" id="KW-1133">Transmembrane helix</keyword>
<dbReference type="Gene3D" id="2.40.50.100">
    <property type="match status" value="1"/>
</dbReference>
<feature type="compositionally biased region" description="Gly residues" evidence="1">
    <location>
        <begin position="388"/>
        <end position="441"/>
    </location>
</feature>
<organism evidence="4 5">
    <name type="scientific">Microlunatus ginsengisoli</name>
    <dbReference type="NCBI Taxonomy" id="363863"/>
    <lineage>
        <taxon>Bacteria</taxon>
        <taxon>Bacillati</taxon>
        <taxon>Actinomycetota</taxon>
        <taxon>Actinomycetes</taxon>
        <taxon>Propionibacteriales</taxon>
        <taxon>Propionibacteriaceae</taxon>
        <taxon>Microlunatus</taxon>
    </lineage>
</organism>
<dbReference type="Gene3D" id="2.40.420.20">
    <property type="match status" value="1"/>
</dbReference>
<dbReference type="PANTHER" id="PTHR30469:SF33">
    <property type="entry name" value="SLR1207 PROTEIN"/>
    <property type="match status" value="1"/>
</dbReference>
<dbReference type="Gene3D" id="2.40.30.170">
    <property type="match status" value="1"/>
</dbReference>
<dbReference type="InterPro" id="IPR058649">
    <property type="entry name" value="CzcB_C"/>
</dbReference>
<proteinExistence type="predicted"/>
<keyword evidence="2" id="KW-0812">Transmembrane</keyword>
<gene>
    <name evidence="4" type="ORF">GCM10022236_22730</name>
</gene>
<feature type="transmembrane region" description="Helical" evidence="2">
    <location>
        <begin position="22"/>
        <end position="44"/>
    </location>
</feature>
<evidence type="ECO:0000256" key="2">
    <source>
        <dbReference type="SAM" id="Phobius"/>
    </source>
</evidence>
<dbReference type="Proteomes" id="UP001501490">
    <property type="component" value="Unassembled WGS sequence"/>
</dbReference>
<evidence type="ECO:0000256" key="1">
    <source>
        <dbReference type="SAM" id="MobiDB-lite"/>
    </source>
</evidence>
<comment type="caution">
    <text evidence="4">The sequence shown here is derived from an EMBL/GenBank/DDBJ whole genome shotgun (WGS) entry which is preliminary data.</text>
</comment>
<evidence type="ECO:0000313" key="5">
    <source>
        <dbReference type="Proteomes" id="UP001501490"/>
    </source>
</evidence>
<feature type="region of interest" description="Disordered" evidence="1">
    <location>
        <begin position="266"/>
        <end position="288"/>
    </location>
</feature>